<feature type="region of interest" description="Disordered" evidence="2">
    <location>
        <begin position="1"/>
        <end position="31"/>
    </location>
</feature>
<comment type="caution">
    <text evidence="3">The sequence shown here is derived from an EMBL/GenBank/DDBJ whole genome shotgun (WGS) entry which is preliminary data.</text>
</comment>
<dbReference type="AlphaFoldDB" id="A0A1J9Q101"/>
<name>A0A1J9Q101_9EURO</name>
<gene>
    <name evidence="3" type="ORF">ACJ73_10179</name>
</gene>
<keyword evidence="4" id="KW-1185">Reference proteome</keyword>
<protein>
    <submittedName>
        <fullName evidence="3">Uncharacterized protein</fullName>
    </submittedName>
</protein>
<proteinExistence type="predicted"/>
<evidence type="ECO:0000313" key="3">
    <source>
        <dbReference type="EMBL" id="OJD09628.1"/>
    </source>
</evidence>
<evidence type="ECO:0000256" key="1">
    <source>
        <dbReference type="SAM" id="Coils"/>
    </source>
</evidence>
<evidence type="ECO:0000313" key="4">
    <source>
        <dbReference type="Proteomes" id="UP000242791"/>
    </source>
</evidence>
<dbReference type="OrthoDB" id="4190708at2759"/>
<organism evidence="3 4">
    <name type="scientific">Blastomyces percursus</name>
    <dbReference type="NCBI Taxonomy" id="1658174"/>
    <lineage>
        <taxon>Eukaryota</taxon>
        <taxon>Fungi</taxon>
        <taxon>Dikarya</taxon>
        <taxon>Ascomycota</taxon>
        <taxon>Pezizomycotina</taxon>
        <taxon>Eurotiomycetes</taxon>
        <taxon>Eurotiomycetidae</taxon>
        <taxon>Onygenales</taxon>
        <taxon>Ajellomycetaceae</taxon>
        <taxon>Blastomyces</taxon>
    </lineage>
</organism>
<feature type="coiled-coil region" evidence="1">
    <location>
        <begin position="52"/>
        <end position="86"/>
    </location>
</feature>
<dbReference type="EMBL" id="LGTZ01003489">
    <property type="protein sequence ID" value="OJD09628.1"/>
    <property type="molecule type" value="Genomic_DNA"/>
</dbReference>
<dbReference type="VEuPathDB" id="FungiDB:ACJ73_10179"/>
<dbReference type="Proteomes" id="UP000242791">
    <property type="component" value="Unassembled WGS sequence"/>
</dbReference>
<sequence>MASETPKSTRVAAAKARRKKQATQIPRQSSLRPKTWSATIALKASNTSTTPAEKTNLEIEKAKLEIKRAELKIEKQKIAVEKAKLDIETTKLAVNRAILIGE</sequence>
<keyword evidence="1" id="KW-0175">Coiled coil</keyword>
<reference evidence="3 4" key="1">
    <citation type="submission" date="2015-08" db="EMBL/GenBank/DDBJ databases">
        <title>Emmonsia species relationships and genome sequence.</title>
        <authorList>
            <person name="Cuomo C.A."/>
            <person name="Schwartz I.S."/>
            <person name="Kenyon C."/>
            <person name="De Hoog G.S."/>
            <person name="Govender N.P."/>
            <person name="Botha A."/>
            <person name="Moreno L."/>
            <person name="De Vries M."/>
            <person name="Munoz J.F."/>
            <person name="Stielow J.B."/>
        </authorList>
    </citation>
    <scope>NUCLEOTIDE SEQUENCE [LARGE SCALE GENOMIC DNA]</scope>
    <source>
        <strain evidence="3 4">EI222</strain>
    </source>
</reference>
<evidence type="ECO:0000256" key="2">
    <source>
        <dbReference type="SAM" id="MobiDB-lite"/>
    </source>
</evidence>
<accession>A0A1J9Q101</accession>